<dbReference type="EMBL" id="FPKR01000005">
    <property type="protein sequence ID" value="SFZ75358.1"/>
    <property type="molecule type" value="Genomic_DNA"/>
</dbReference>
<name>A0A1K2HEZ9_9NEIS</name>
<dbReference type="Proteomes" id="UP000186513">
    <property type="component" value="Unassembled WGS sequence"/>
</dbReference>
<evidence type="ECO:0000313" key="2">
    <source>
        <dbReference type="Proteomes" id="UP000186513"/>
    </source>
</evidence>
<accession>A0A1K2HEZ9</accession>
<protein>
    <submittedName>
        <fullName evidence="1">Uncharacterized protein</fullName>
    </submittedName>
</protein>
<evidence type="ECO:0000313" key="1">
    <source>
        <dbReference type="EMBL" id="SFZ75358.1"/>
    </source>
</evidence>
<gene>
    <name evidence="1" type="ORF">SAMN02745887_01560</name>
</gene>
<sequence length="131" mass="14898">MERLKITMPEDFAYTFLIGGANKPSRVLWVDLSRARAKLYLQKPGFAERADLSLHSAKIEVVIDAEKVQKLIALSRDIYESPTRYANMPPKFGSLDVRLLIACEALVRDEPSYGPPQREVAELLKQSLEFF</sequence>
<dbReference type="AlphaFoldDB" id="A0A1K2HEZ9"/>
<reference evidence="1 2" key="1">
    <citation type="submission" date="2016-11" db="EMBL/GenBank/DDBJ databases">
        <authorList>
            <person name="Jaros S."/>
            <person name="Januszkiewicz K."/>
            <person name="Wedrychowicz H."/>
        </authorList>
    </citation>
    <scope>NUCLEOTIDE SEQUENCE [LARGE SCALE GENOMIC DNA]</scope>
    <source>
        <strain evidence="1 2">DSM 18899</strain>
    </source>
</reference>
<proteinExistence type="predicted"/>
<organism evidence="1 2">
    <name type="scientific">Chitinimonas taiwanensis DSM 18899</name>
    <dbReference type="NCBI Taxonomy" id="1121279"/>
    <lineage>
        <taxon>Bacteria</taxon>
        <taxon>Pseudomonadati</taxon>
        <taxon>Pseudomonadota</taxon>
        <taxon>Betaproteobacteria</taxon>
        <taxon>Neisseriales</taxon>
        <taxon>Chitinibacteraceae</taxon>
        <taxon>Chitinimonas</taxon>
    </lineage>
</organism>
<keyword evidence="2" id="KW-1185">Reference proteome</keyword>